<evidence type="ECO:0000256" key="7">
    <source>
        <dbReference type="ARBA" id="ARBA00022679"/>
    </source>
</evidence>
<feature type="compositionally biased region" description="Low complexity" evidence="12">
    <location>
        <begin position="9"/>
        <end position="18"/>
    </location>
</feature>
<evidence type="ECO:0000256" key="3">
    <source>
        <dbReference type="ARBA" id="ARBA00011890"/>
    </source>
</evidence>
<gene>
    <name evidence="13" type="ORF">SAMN05192584_107213</name>
</gene>
<keyword evidence="7 13" id="KW-0808">Transferase</keyword>
<evidence type="ECO:0000313" key="13">
    <source>
        <dbReference type="EMBL" id="SFK62593.1"/>
    </source>
</evidence>
<accession>A0A1I4B215</accession>
<evidence type="ECO:0000256" key="2">
    <source>
        <dbReference type="ARBA" id="ARBA00005369"/>
    </source>
</evidence>
<evidence type="ECO:0000256" key="1">
    <source>
        <dbReference type="ARBA" id="ARBA00004496"/>
    </source>
</evidence>
<dbReference type="SUPFAM" id="SSF53335">
    <property type="entry name" value="S-adenosyl-L-methionine-dependent methyltransferases"/>
    <property type="match status" value="1"/>
</dbReference>
<name>A0A1I4B215_9ACTN</name>
<dbReference type="Proteomes" id="UP000198928">
    <property type="component" value="Unassembled WGS sequence"/>
</dbReference>
<evidence type="ECO:0000256" key="9">
    <source>
        <dbReference type="ARBA" id="ARBA00030757"/>
    </source>
</evidence>
<evidence type="ECO:0000313" key="14">
    <source>
        <dbReference type="Proteomes" id="UP000198928"/>
    </source>
</evidence>
<dbReference type="Gene3D" id="3.40.50.150">
    <property type="entry name" value="Vaccinia Virus protein VP39"/>
    <property type="match status" value="1"/>
</dbReference>
<dbReference type="CDD" id="cd02440">
    <property type="entry name" value="AdoMet_MTases"/>
    <property type="match status" value="1"/>
</dbReference>
<comment type="subcellular location">
    <subcellularLocation>
        <location evidence="1">Cytoplasm</location>
    </subcellularLocation>
</comment>
<dbReference type="PANTHER" id="PTHR11579">
    <property type="entry name" value="PROTEIN-L-ISOASPARTATE O-METHYLTRANSFERASE"/>
    <property type="match status" value="1"/>
</dbReference>
<sequence length="412" mass="45009">MSTEHTESAQNAQNAQNAGDAESTGTAGQRPGRLELARALMAGGVLSSDWTPAFAAVPRSAFLPELIWPYDMEAGRSVAVSMAQDPDAWARYADADVPVVTQWDDGRHTGTEPGREPTSSASMPSVVFRMLRDLEVRPGHRVLEIGAGTGWNAALLAHRLGTVNVVTVEVDEAVAAAARRALEIFGLPVRVVHGDGSRGFPDGAPYDRIIATCGLRSVPRAWVEQCRPGGLIVAPWGTHYGNGDAVVRLTVSRDGESASGPFTGPVEFMKLRSQRPPFPVHSEYVTGGVADGEESSTVLPEGQFTGERFEPVRFALGLRVPDCRCVVADKRDGARPVWWYGLTDRSWACAMFRDGQSARVWQSGPRRLWDEVEAAHRWWQERGRPGYERFGLTVTPRGRRAWLDDPADSWPV</sequence>
<dbReference type="PANTHER" id="PTHR11579:SF0">
    <property type="entry name" value="PROTEIN-L-ISOASPARTATE(D-ASPARTATE) O-METHYLTRANSFERASE"/>
    <property type="match status" value="1"/>
</dbReference>
<reference evidence="14" key="1">
    <citation type="submission" date="2016-10" db="EMBL/GenBank/DDBJ databases">
        <authorList>
            <person name="Varghese N."/>
            <person name="Submissions S."/>
        </authorList>
    </citation>
    <scope>NUCLEOTIDE SEQUENCE [LARGE SCALE GENOMIC DNA]</scope>
    <source>
        <strain evidence="14">PL19</strain>
    </source>
</reference>
<evidence type="ECO:0000256" key="6">
    <source>
        <dbReference type="ARBA" id="ARBA00022603"/>
    </source>
</evidence>
<dbReference type="AlphaFoldDB" id="A0A1I4B215"/>
<dbReference type="PROSITE" id="PS01279">
    <property type="entry name" value="PCMT"/>
    <property type="match status" value="1"/>
</dbReference>
<evidence type="ECO:0000256" key="12">
    <source>
        <dbReference type="SAM" id="MobiDB-lite"/>
    </source>
</evidence>
<dbReference type="EMBL" id="FOSG01000007">
    <property type="protein sequence ID" value="SFK62593.1"/>
    <property type="molecule type" value="Genomic_DNA"/>
</dbReference>
<protein>
    <recommendedName>
        <fullName evidence="4">Protein-L-isoaspartate O-methyltransferase</fullName>
        <ecNumber evidence="3">2.1.1.77</ecNumber>
    </recommendedName>
    <alternativeName>
        <fullName evidence="11">L-isoaspartyl protein carboxyl methyltransferase</fullName>
    </alternativeName>
    <alternativeName>
        <fullName evidence="9">Protein L-isoaspartyl methyltransferase</fullName>
    </alternativeName>
    <alternativeName>
        <fullName evidence="10">Protein-beta-aspartate methyltransferase</fullName>
    </alternativeName>
</protein>
<dbReference type="GO" id="GO:0032259">
    <property type="term" value="P:methylation"/>
    <property type="evidence" value="ECO:0007669"/>
    <property type="project" value="UniProtKB-KW"/>
</dbReference>
<organism evidence="13 14">
    <name type="scientific">Streptomyces pini</name>
    <dbReference type="NCBI Taxonomy" id="1520580"/>
    <lineage>
        <taxon>Bacteria</taxon>
        <taxon>Bacillati</taxon>
        <taxon>Actinomycetota</taxon>
        <taxon>Actinomycetes</taxon>
        <taxon>Kitasatosporales</taxon>
        <taxon>Streptomycetaceae</taxon>
        <taxon>Streptomyces</taxon>
    </lineage>
</organism>
<dbReference type="GO" id="GO:0005737">
    <property type="term" value="C:cytoplasm"/>
    <property type="evidence" value="ECO:0007669"/>
    <property type="project" value="UniProtKB-SubCell"/>
</dbReference>
<keyword evidence="8" id="KW-0949">S-adenosyl-L-methionine</keyword>
<proteinExistence type="inferred from homology"/>
<keyword evidence="14" id="KW-1185">Reference proteome</keyword>
<dbReference type="EC" id="2.1.1.77" evidence="3"/>
<comment type="similarity">
    <text evidence="2">Belongs to the methyltransferase superfamily. L-isoaspartyl/D-aspartyl protein methyltransferase family.</text>
</comment>
<feature type="region of interest" description="Disordered" evidence="12">
    <location>
        <begin position="1"/>
        <end position="29"/>
    </location>
</feature>
<evidence type="ECO:0000256" key="11">
    <source>
        <dbReference type="ARBA" id="ARBA00031350"/>
    </source>
</evidence>
<evidence type="ECO:0000256" key="4">
    <source>
        <dbReference type="ARBA" id="ARBA00013346"/>
    </source>
</evidence>
<keyword evidence="6 13" id="KW-0489">Methyltransferase</keyword>
<dbReference type="InterPro" id="IPR000682">
    <property type="entry name" value="PCMT"/>
</dbReference>
<evidence type="ECO:0000256" key="10">
    <source>
        <dbReference type="ARBA" id="ARBA00031323"/>
    </source>
</evidence>
<evidence type="ECO:0000256" key="8">
    <source>
        <dbReference type="ARBA" id="ARBA00022691"/>
    </source>
</evidence>
<dbReference type="InterPro" id="IPR029063">
    <property type="entry name" value="SAM-dependent_MTases_sf"/>
</dbReference>
<keyword evidence="5" id="KW-0963">Cytoplasm</keyword>
<dbReference type="GO" id="GO:0004719">
    <property type="term" value="F:protein-L-isoaspartate (D-aspartate) O-methyltransferase activity"/>
    <property type="evidence" value="ECO:0007669"/>
    <property type="project" value="UniProtKB-EC"/>
</dbReference>
<dbReference type="Pfam" id="PF01135">
    <property type="entry name" value="PCMT"/>
    <property type="match status" value="1"/>
</dbReference>
<evidence type="ECO:0000256" key="5">
    <source>
        <dbReference type="ARBA" id="ARBA00022490"/>
    </source>
</evidence>